<dbReference type="SUPFAM" id="SSF51735">
    <property type="entry name" value="NAD(P)-binding Rossmann-fold domains"/>
    <property type="match status" value="1"/>
</dbReference>
<comment type="similarity">
    <text evidence="1">Belongs to the HIBADH-related family.</text>
</comment>
<name>A0A4R5KSE1_9BACL</name>
<dbReference type="OrthoDB" id="9786703at2"/>
<dbReference type="InterPro" id="IPR013328">
    <property type="entry name" value="6PGD_dom2"/>
</dbReference>
<dbReference type="Gene3D" id="3.40.50.720">
    <property type="entry name" value="NAD(P)-binding Rossmann-like Domain"/>
    <property type="match status" value="1"/>
</dbReference>
<organism evidence="5 6">
    <name type="scientific">Paenibacillus piri</name>
    <dbReference type="NCBI Taxonomy" id="2547395"/>
    <lineage>
        <taxon>Bacteria</taxon>
        <taxon>Bacillati</taxon>
        <taxon>Bacillota</taxon>
        <taxon>Bacilli</taxon>
        <taxon>Bacillales</taxon>
        <taxon>Paenibacillaceae</taxon>
        <taxon>Paenibacillus</taxon>
    </lineage>
</organism>
<dbReference type="InterPro" id="IPR008927">
    <property type="entry name" value="6-PGluconate_DH-like_C_sf"/>
</dbReference>
<evidence type="ECO:0000256" key="3">
    <source>
        <dbReference type="PIRSR" id="PIRSR000103-1"/>
    </source>
</evidence>
<dbReference type="Pfam" id="PF03446">
    <property type="entry name" value="NAD_binding_2"/>
    <property type="match status" value="1"/>
</dbReference>
<dbReference type="InterPro" id="IPR006115">
    <property type="entry name" value="6PGDH_NADP-bd"/>
</dbReference>
<evidence type="ECO:0000313" key="5">
    <source>
        <dbReference type="EMBL" id="TDF98701.1"/>
    </source>
</evidence>
<dbReference type="SUPFAM" id="SSF48179">
    <property type="entry name" value="6-phosphogluconate dehydrogenase C-terminal domain-like"/>
    <property type="match status" value="1"/>
</dbReference>
<dbReference type="PIRSF" id="PIRSF000103">
    <property type="entry name" value="HIBADH"/>
    <property type="match status" value="1"/>
</dbReference>
<evidence type="ECO:0000256" key="1">
    <source>
        <dbReference type="ARBA" id="ARBA00009080"/>
    </source>
</evidence>
<feature type="active site" evidence="3">
    <location>
        <position position="173"/>
    </location>
</feature>
<evidence type="ECO:0000256" key="2">
    <source>
        <dbReference type="ARBA" id="ARBA00023002"/>
    </source>
</evidence>
<keyword evidence="2" id="KW-0560">Oxidoreductase</keyword>
<comment type="caution">
    <text evidence="5">The sequence shown here is derived from an EMBL/GenBank/DDBJ whole genome shotgun (WGS) entry which is preliminary data.</text>
</comment>
<proteinExistence type="inferred from homology"/>
<protein>
    <submittedName>
        <fullName evidence="5">NAD(P)-dependent oxidoreductase</fullName>
    </submittedName>
</protein>
<dbReference type="InterPro" id="IPR036291">
    <property type="entry name" value="NAD(P)-bd_dom_sf"/>
</dbReference>
<keyword evidence="6" id="KW-1185">Reference proteome</keyword>
<dbReference type="PANTHER" id="PTHR43060">
    <property type="entry name" value="3-HYDROXYISOBUTYRATE DEHYDROGENASE-LIKE 1, MITOCHONDRIAL-RELATED"/>
    <property type="match status" value="1"/>
</dbReference>
<dbReference type="Proteomes" id="UP000295636">
    <property type="component" value="Unassembled WGS sequence"/>
</dbReference>
<gene>
    <name evidence="5" type="ORF">E1757_09205</name>
</gene>
<dbReference type="GO" id="GO:0050661">
    <property type="term" value="F:NADP binding"/>
    <property type="evidence" value="ECO:0007669"/>
    <property type="project" value="InterPro"/>
</dbReference>
<sequence>MEIYKIGFCGIGNMGPGMVKNLMKAGHDLTVFDIRQEAVDALVKEGAKAASDHADLVKHCDIVMTSLPYPPIFVEVMDNYFIDNARAGQVFIDMGTSSVQETQRIAAVLRAKGAELLDAPVSGGKPGSDTGTLHIFIGGRKSVYDKYALLFEVMGNPEHVVYCGESGSGQVVKGVNQLAIGLVNAAFIETIAYGVLAGVSAEALKKGVGGEGGFRRQFTAIADKFIQGKAEQVEVKIGQIDMFLDAANHLGFELPLTRTLYHFCENGEKRVMDANRLSQSYWHELTLRASGYQS</sequence>
<dbReference type="AlphaFoldDB" id="A0A4R5KSE1"/>
<dbReference type="EMBL" id="SMRT01000003">
    <property type="protein sequence ID" value="TDF98701.1"/>
    <property type="molecule type" value="Genomic_DNA"/>
</dbReference>
<dbReference type="PANTHER" id="PTHR43060:SF3">
    <property type="entry name" value="2-HYDROXY-3-OXOPROPIONATE REDUCTASE"/>
    <property type="match status" value="1"/>
</dbReference>
<dbReference type="RefSeq" id="WP_133227005.1">
    <property type="nucleotide sequence ID" value="NZ_SMRT01000003.1"/>
</dbReference>
<reference evidence="5 6" key="1">
    <citation type="submission" date="2019-03" db="EMBL/GenBank/DDBJ databases">
        <title>This is whole genome sequence of Paenibacillus sp MS74 strain.</title>
        <authorList>
            <person name="Trinh H.N."/>
        </authorList>
    </citation>
    <scope>NUCLEOTIDE SEQUENCE [LARGE SCALE GENOMIC DNA]</scope>
    <source>
        <strain evidence="5 6">MS74</strain>
    </source>
</reference>
<accession>A0A4R5KSE1</accession>
<dbReference type="InterPro" id="IPR015815">
    <property type="entry name" value="HIBADH-related"/>
</dbReference>
<evidence type="ECO:0000313" key="6">
    <source>
        <dbReference type="Proteomes" id="UP000295636"/>
    </source>
</evidence>
<dbReference type="Gene3D" id="1.10.1040.10">
    <property type="entry name" value="N-(1-d-carboxylethyl)-l-norvaline Dehydrogenase, domain 2"/>
    <property type="match status" value="1"/>
</dbReference>
<evidence type="ECO:0000259" key="4">
    <source>
        <dbReference type="Pfam" id="PF03446"/>
    </source>
</evidence>
<dbReference type="GO" id="GO:0016491">
    <property type="term" value="F:oxidoreductase activity"/>
    <property type="evidence" value="ECO:0007669"/>
    <property type="project" value="UniProtKB-KW"/>
</dbReference>
<feature type="domain" description="6-phosphogluconate dehydrogenase NADP-binding" evidence="4">
    <location>
        <begin position="5"/>
        <end position="162"/>
    </location>
</feature>